<dbReference type="InterPro" id="IPR036866">
    <property type="entry name" value="RibonucZ/Hydroxyglut_hydro"/>
</dbReference>
<protein>
    <recommendedName>
        <fullName evidence="7">DNA repair metallo-beta-lactamase domain-containing protein</fullName>
    </recommendedName>
</protein>
<evidence type="ECO:0000256" key="3">
    <source>
        <dbReference type="ARBA" id="ARBA00022763"/>
    </source>
</evidence>
<organism evidence="8">
    <name type="scientific">Oryza nivara</name>
    <name type="common">Indian wild rice</name>
    <name type="synonym">Oryza sativa f. spontanea</name>
    <dbReference type="NCBI Taxonomy" id="4536"/>
    <lineage>
        <taxon>Eukaryota</taxon>
        <taxon>Viridiplantae</taxon>
        <taxon>Streptophyta</taxon>
        <taxon>Embryophyta</taxon>
        <taxon>Tracheophyta</taxon>
        <taxon>Spermatophyta</taxon>
        <taxon>Magnoliopsida</taxon>
        <taxon>Liliopsida</taxon>
        <taxon>Poales</taxon>
        <taxon>Poaceae</taxon>
        <taxon>BOP clade</taxon>
        <taxon>Oryzoideae</taxon>
        <taxon>Oryzeae</taxon>
        <taxon>Oryzinae</taxon>
        <taxon>Oryza</taxon>
    </lineage>
</organism>
<dbReference type="EnsemblPlants" id="ONIVA01G44270.1">
    <property type="protein sequence ID" value="ONIVA01G44270.1"/>
    <property type="gene ID" value="ONIVA01G44270"/>
</dbReference>
<reference evidence="8" key="2">
    <citation type="submission" date="2018-04" db="EMBL/GenBank/DDBJ databases">
        <title>OnivRS2 (Oryza nivara Reference Sequence Version 2).</title>
        <authorList>
            <person name="Zhang J."/>
            <person name="Kudrna D."/>
            <person name="Lee S."/>
            <person name="Talag J."/>
            <person name="Rajasekar S."/>
            <person name="Welchert J."/>
            <person name="Hsing Y.-I."/>
            <person name="Wing R.A."/>
        </authorList>
    </citation>
    <scope>NUCLEOTIDE SEQUENCE [LARGE SCALE GENOMIC DNA]</scope>
</reference>
<feature type="region of interest" description="Disordered" evidence="6">
    <location>
        <begin position="743"/>
        <end position="763"/>
    </location>
</feature>
<name>A0A0E0FWL1_ORYNI</name>
<feature type="region of interest" description="Disordered" evidence="6">
    <location>
        <begin position="367"/>
        <end position="402"/>
    </location>
</feature>
<dbReference type="eggNOG" id="KOG1361">
    <property type="taxonomic scope" value="Eukaryota"/>
</dbReference>
<dbReference type="PANTHER" id="PTHR23240:SF31">
    <property type="entry name" value="DNA REPAIR METALLO-BETA-LACTAMASE FAMILY PROTEIN"/>
    <property type="match status" value="1"/>
</dbReference>
<feature type="compositionally biased region" description="Polar residues" evidence="6">
    <location>
        <begin position="367"/>
        <end position="376"/>
    </location>
</feature>
<evidence type="ECO:0000256" key="6">
    <source>
        <dbReference type="SAM" id="MobiDB-lite"/>
    </source>
</evidence>
<dbReference type="FunFam" id="3.60.15.10:FF:000039">
    <property type="entry name" value="DNA repair metallo-beta-lactamase family protein"/>
    <property type="match status" value="1"/>
</dbReference>
<feature type="compositionally biased region" description="Basic and acidic residues" evidence="6">
    <location>
        <begin position="377"/>
        <end position="396"/>
    </location>
</feature>
<evidence type="ECO:0000256" key="4">
    <source>
        <dbReference type="ARBA" id="ARBA00023204"/>
    </source>
</evidence>
<dbReference type="SUPFAM" id="SSF56281">
    <property type="entry name" value="Metallo-hydrolase/oxidoreductase"/>
    <property type="match status" value="1"/>
</dbReference>
<dbReference type="STRING" id="4536.A0A0E0FWL1"/>
<feature type="domain" description="DNA repair metallo-beta-lactamase" evidence="7">
    <location>
        <begin position="229"/>
        <end position="333"/>
    </location>
</feature>
<comment type="similarity">
    <text evidence="2">Belongs to the DNA repair metallo-beta-lactamase (DRMBL) family.</text>
</comment>
<dbReference type="FunFam" id="3.40.50.12650:FF:000005">
    <property type="entry name" value="DNA repair metallo-beta-lactamase family protein"/>
    <property type="match status" value="1"/>
</dbReference>
<dbReference type="Pfam" id="PF07522">
    <property type="entry name" value="DRMBL"/>
    <property type="match status" value="1"/>
</dbReference>
<dbReference type="GO" id="GO:0005634">
    <property type="term" value="C:nucleus"/>
    <property type="evidence" value="ECO:0007669"/>
    <property type="project" value="UniProtKB-SubCell"/>
</dbReference>
<dbReference type="PANTHER" id="PTHR23240">
    <property type="entry name" value="DNA CROSS-LINK REPAIR PROTEIN PSO2/SNM1-RELATED"/>
    <property type="match status" value="1"/>
</dbReference>
<evidence type="ECO:0000256" key="1">
    <source>
        <dbReference type="ARBA" id="ARBA00004123"/>
    </source>
</evidence>
<keyword evidence="4" id="KW-0234">DNA repair</keyword>
<comment type="subcellular location">
    <subcellularLocation>
        <location evidence="1">Nucleus</location>
    </subcellularLocation>
</comment>
<keyword evidence="9" id="KW-1185">Reference proteome</keyword>
<keyword evidence="3" id="KW-0227">DNA damage</keyword>
<reference evidence="8" key="1">
    <citation type="submission" date="2015-04" db="UniProtKB">
        <authorList>
            <consortium name="EnsemblPlants"/>
        </authorList>
    </citation>
    <scope>IDENTIFICATION</scope>
    <source>
        <strain evidence="8">SL10</strain>
    </source>
</reference>
<dbReference type="OMA" id="SWHTLPR"/>
<dbReference type="GO" id="GO:0036297">
    <property type="term" value="P:interstrand cross-link repair"/>
    <property type="evidence" value="ECO:0007669"/>
    <property type="project" value="TreeGrafter"/>
</dbReference>
<evidence type="ECO:0000313" key="8">
    <source>
        <dbReference type="EnsemblPlants" id="ONIVA01G44270.1"/>
    </source>
</evidence>
<evidence type="ECO:0000256" key="5">
    <source>
        <dbReference type="ARBA" id="ARBA00023242"/>
    </source>
</evidence>
<evidence type="ECO:0000259" key="7">
    <source>
        <dbReference type="Pfam" id="PF07522"/>
    </source>
</evidence>
<dbReference type="Gramene" id="ONIVA01G44270.1">
    <property type="protein sequence ID" value="ONIVA01G44270.1"/>
    <property type="gene ID" value="ONIVA01G44270"/>
</dbReference>
<feature type="compositionally biased region" description="Polar residues" evidence="6">
    <location>
        <begin position="749"/>
        <end position="763"/>
    </location>
</feature>
<evidence type="ECO:0000256" key="2">
    <source>
        <dbReference type="ARBA" id="ARBA00010304"/>
    </source>
</evidence>
<dbReference type="AlphaFoldDB" id="A0A0E0FWL1"/>
<evidence type="ECO:0000313" key="9">
    <source>
        <dbReference type="Proteomes" id="UP000006591"/>
    </source>
</evidence>
<dbReference type="GO" id="GO:0035312">
    <property type="term" value="F:5'-3' DNA exonuclease activity"/>
    <property type="evidence" value="ECO:0007669"/>
    <property type="project" value="TreeGrafter"/>
</dbReference>
<keyword evidence="5" id="KW-0539">Nucleus</keyword>
<dbReference type="GO" id="GO:0006303">
    <property type="term" value="P:double-strand break repair via nonhomologous end joining"/>
    <property type="evidence" value="ECO:0007669"/>
    <property type="project" value="TreeGrafter"/>
</dbReference>
<proteinExistence type="inferred from homology"/>
<dbReference type="Gene3D" id="3.60.15.10">
    <property type="entry name" value="Ribonuclease Z/Hydroxyacylglutathione hydrolase-like"/>
    <property type="match status" value="1"/>
</dbReference>
<accession>A0A0E0FWL1</accession>
<dbReference type="Gene3D" id="3.40.50.12650">
    <property type="match status" value="1"/>
</dbReference>
<sequence>MPIEMPRGLPFAVDTWGPSSRRRRHRFLTHAHRDHLVAAGGAADSGECPGAVYATRLTLDLALRHFPRLERGEFVEMEVGKTVVVDDPAGAFSVTAYDANHCPGAVMFLFEGQFGSILHTGDCRLTPDCVQNLPLKYIAKKGKENICRLDFVFLDCTFSKCFLKLPSKESAIQQVIACIWKHPHAPFVYLACDLLGHEEILIEVSRTFGSKIYVDKRRNSDCFRALSLIAPEIITEDPSCRFQILGFQNLYDKACTNIEEARASLQPEPLFIRPSTQWYAHCAQSQKPSLTEAVLDGCGVWHICFSIHSSRDELEQALELLQPQWVISTTPPCFAMELSYVKKKCFKTCLTADDPLWKIFKNPLRKSVSSPSTLLDSDTHTNEDHSISVDDDHDHSASPSGEECTDFDICTLELKFMPSPPVQEPDITLFGRARFGSEEIDIMREELCNQRIAVEEARAYSTAYLICDGSSEVETCPNSRTDFVIVQASKSQQSYSGYEDEDPSCQCAASPRQLESRSILSLPIGECSLSPVVDNPKKSEVVIESESTNHAESSNLCMVRRGYSGSEDDCQRAASPRQLESRSILSLPIGECSLSPVVDNPKKSEVVIESESTNHAESSNLCMVRRGYSGSEDDCQRAASPRQLEKLSIRSSPIGECSLSPVADKPEKSEVVIESESTNLAESSNLCMVRGEETTDCERGTLCVIGSSKCLNASLKRLYRSRNVPVPRPLPSLVGLLESTKRMKMQPGSDGSSLNSWHTLPRR</sequence>
<dbReference type="GO" id="GO:0003684">
    <property type="term" value="F:damaged DNA binding"/>
    <property type="evidence" value="ECO:0007669"/>
    <property type="project" value="TreeGrafter"/>
</dbReference>
<dbReference type="InterPro" id="IPR011084">
    <property type="entry name" value="DRMBL"/>
</dbReference>
<dbReference type="Proteomes" id="UP000006591">
    <property type="component" value="Chromosome 1"/>
</dbReference>
<dbReference type="HOGENOM" id="CLU_030686_0_0_1"/>